<keyword evidence="1" id="KW-0472">Membrane</keyword>
<evidence type="ECO:0000313" key="2">
    <source>
        <dbReference type="EMBL" id="MFC0213841.1"/>
    </source>
</evidence>
<dbReference type="EMBL" id="JBHLWN010000063">
    <property type="protein sequence ID" value="MFC0213841.1"/>
    <property type="molecule type" value="Genomic_DNA"/>
</dbReference>
<protein>
    <recommendedName>
        <fullName evidence="4">Pilus assembly protein TadE</fullName>
    </recommendedName>
</protein>
<proteinExistence type="predicted"/>
<accession>A0ABV6DMI7</accession>
<evidence type="ECO:0000313" key="3">
    <source>
        <dbReference type="Proteomes" id="UP001589776"/>
    </source>
</evidence>
<keyword evidence="3" id="KW-1185">Reference proteome</keyword>
<organism evidence="2 3">
    <name type="scientific">Paenibacillus chartarius</name>
    <dbReference type="NCBI Taxonomy" id="747481"/>
    <lineage>
        <taxon>Bacteria</taxon>
        <taxon>Bacillati</taxon>
        <taxon>Bacillota</taxon>
        <taxon>Bacilli</taxon>
        <taxon>Bacillales</taxon>
        <taxon>Paenibacillaceae</taxon>
        <taxon>Paenibacillus</taxon>
    </lineage>
</organism>
<dbReference type="Proteomes" id="UP001589776">
    <property type="component" value="Unassembled WGS sequence"/>
</dbReference>
<gene>
    <name evidence="2" type="ORF">ACFFK0_15530</name>
</gene>
<reference evidence="2 3" key="1">
    <citation type="submission" date="2024-09" db="EMBL/GenBank/DDBJ databases">
        <authorList>
            <person name="Sun Q."/>
            <person name="Mori K."/>
        </authorList>
    </citation>
    <scope>NUCLEOTIDE SEQUENCE [LARGE SCALE GENOMIC DNA]</scope>
    <source>
        <strain evidence="2 3">CCM 7759</strain>
    </source>
</reference>
<name>A0ABV6DMI7_9BACL</name>
<keyword evidence="1" id="KW-0812">Transmembrane</keyword>
<sequence>MRLRSHELRPKQRSRLNRWLRDQSGTASLEWLVLLPFLLFFLLIGVDFMRWQITLFAVQPVAETATQAIEMRKGTDEQVLQDVARLLEQRGLDPAQWSFSVTPVEATPHPTWWVTFKTRIPFRAFALFGQDVSVPIEVTRASDFRKGHVAPGNNNEEAASAHQVSVMKEGGWHVDP</sequence>
<keyword evidence="1" id="KW-1133">Transmembrane helix</keyword>
<evidence type="ECO:0000256" key="1">
    <source>
        <dbReference type="SAM" id="Phobius"/>
    </source>
</evidence>
<evidence type="ECO:0008006" key="4">
    <source>
        <dbReference type="Google" id="ProtNLM"/>
    </source>
</evidence>
<comment type="caution">
    <text evidence="2">The sequence shown here is derived from an EMBL/GenBank/DDBJ whole genome shotgun (WGS) entry which is preliminary data.</text>
</comment>
<dbReference type="RefSeq" id="WP_377471173.1">
    <property type="nucleotide sequence ID" value="NZ_JBHLWN010000063.1"/>
</dbReference>
<feature type="transmembrane region" description="Helical" evidence="1">
    <location>
        <begin position="31"/>
        <end position="49"/>
    </location>
</feature>